<gene>
    <name evidence="1" type="ORF">NEQG_02377</name>
</gene>
<dbReference type="EMBL" id="GL870882">
    <property type="protein sequence ID" value="EIJ87496.1"/>
    <property type="molecule type" value="Genomic_DNA"/>
</dbReference>
<dbReference type="OMA" id="RNTNENC"/>
<sequence>MEYFSSDEESSTTTVITQNPKKNRNISLCLSVCMISFKIKQTLSLLSKKPFVPVSHPSAFNIYMKEKGKEEYKEDSARDGLNRLKLFLSLCELGIECRIVYKIRLKDLAYEESLDIVSGRAIISDSQDFKSEHINIAITCYGTVINNTIYGNKKITAALESEIPRNTNENCPFYKHDCSHLNILPTNRKEGNIHPLYRIEPDNKRYLIYPKTVGAVGMIKDTTKRHIKKSKIQKDNSLKIYPISHLHRLLTYNDILQRNKILIEDAIPFRIIKKDSPKMPRKYNKHINPSKKQVLPLNIQSTPSPRTEILINPIPGAELDSTIHTELDNESERIIKIYAPWQITNKKECTTNQSQYPSVIIPNMIPKDMVYLLETELIKHNIPGIGHIPYIGNIYNYHDKRVEKVYSGLLLTKTEYTSHKTDIVKHIHSSLIRAITIQKSKLILNIQVISSLCMQYLDVLSNIS</sequence>
<accession>I3EE49</accession>
<proteinExistence type="predicted"/>
<dbReference type="VEuPathDB" id="MicrosporidiaDB:NEQG_02377"/>
<reference evidence="1" key="1">
    <citation type="submission" date="2011-01" db="EMBL/GenBank/DDBJ databases">
        <title>The Genome Sequence of Nematocida parisii strain ERTm3.</title>
        <authorList>
            <consortium name="The Broad Institute Genome Sequencing Platform"/>
            <consortium name="The Broad Institute Genome Sequencing Center for Infectious Disease"/>
            <person name="Cuomo C."/>
            <person name="Troemel E."/>
            <person name="Young S.K."/>
            <person name="Zeng Q."/>
            <person name="Gargeya S."/>
            <person name="Fitzgerald M."/>
            <person name="Haas B."/>
            <person name="Abouelleil A."/>
            <person name="Alvarado L."/>
            <person name="Arachchi H.M."/>
            <person name="Berlin A."/>
            <person name="Chapman S.B."/>
            <person name="Gearin G."/>
            <person name="Goldberg J."/>
            <person name="Griggs A."/>
            <person name="Gujja S."/>
            <person name="Hansen M."/>
            <person name="Heiman D."/>
            <person name="Howarth C."/>
            <person name="Larimer J."/>
            <person name="Lui A."/>
            <person name="MacDonald P.J.P."/>
            <person name="McCowen C."/>
            <person name="Montmayeur A."/>
            <person name="Murphy C."/>
            <person name="Neiman D."/>
            <person name="Pearson M."/>
            <person name="Priest M."/>
            <person name="Roberts A."/>
            <person name="Saif S."/>
            <person name="Shea T."/>
            <person name="Sisk P."/>
            <person name="Stolte C."/>
            <person name="Sykes S."/>
            <person name="Wortman J."/>
            <person name="Nusbaum C."/>
            <person name="Birren B."/>
        </authorList>
    </citation>
    <scope>NUCLEOTIDE SEQUENCE</scope>
    <source>
        <strain evidence="1">ERTm3</strain>
    </source>
</reference>
<keyword evidence="2" id="KW-1185">Reference proteome</keyword>
<dbReference type="HOGENOM" id="CLU_652269_0_0_1"/>
<evidence type="ECO:0000313" key="2">
    <source>
        <dbReference type="Proteomes" id="UP000002872"/>
    </source>
</evidence>
<dbReference type="Proteomes" id="UP000002872">
    <property type="component" value="Unassembled WGS sequence"/>
</dbReference>
<name>I3EE49_NEMP3</name>
<evidence type="ECO:0000313" key="1">
    <source>
        <dbReference type="EMBL" id="EIJ87496.1"/>
    </source>
</evidence>
<protein>
    <submittedName>
        <fullName evidence="1">Uncharacterized protein</fullName>
    </submittedName>
</protein>
<dbReference type="OrthoDB" id="2194645at2759"/>
<dbReference type="InParanoid" id="I3EE49"/>
<organism evidence="1 2">
    <name type="scientific">Nematocida parisii (strain ERTm3)</name>
    <name type="common">Nematode killer fungus</name>
    <dbReference type="NCBI Taxonomy" id="935791"/>
    <lineage>
        <taxon>Eukaryota</taxon>
        <taxon>Fungi</taxon>
        <taxon>Fungi incertae sedis</taxon>
        <taxon>Microsporidia</taxon>
        <taxon>Nematocida</taxon>
    </lineage>
</organism>
<dbReference type="AlphaFoldDB" id="I3EE49"/>